<evidence type="ECO:0000256" key="2">
    <source>
        <dbReference type="ARBA" id="ARBA00006217"/>
    </source>
</evidence>
<evidence type="ECO:0000313" key="8">
    <source>
        <dbReference type="EMBL" id="VAX03480.1"/>
    </source>
</evidence>
<dbReference type="PROSITE" id="PS00705">
    <property type="entry name" value="PROK_CO2_ANHYDRASE_2"/>
    <property type="match status" value="1"/>
</dbReference>
<dbReference type="AlphaFoldDB" id="A0A3B1AZM2"/>
<evidence type="ECO:0000256" key="4">
    <source>
        <dbReference type="ARBA" id="ARBA00022723"/>
    </source>
</evidence>
<evidence type="ECO:0000256" key="7">
    <source>
        <dbReference type="ARBA" id="ARBA00048348"/>
    </source>
</evidence>
<organism evidence="8">
    <name type="scientific">hydrothermal vent metagenome</name>
    <dbReference type="NCBI Taxonomy" id="652676"/>
    <lineage>
        <taxon>unclassified sequences</taxon>
        <taxon>metagenomes</taxon>
        <taxon>ecological metagenomes</taxon>
    </lineage>
</organism>
<keyword evidence="6 8" id="KW-0456">Lyase</keyword>
<dbReference type="CDD" id="cd00884">
    <property type="entry name" value="beta_CA_cladeB"/>
    <property type="match status" value="1"/>
</dbReference>
<gene>
    <name evidence="8" type="ORF">MNBD_ALPHA03-1055</name>
</gene>
<dbReference type="Pfam" id="PF00484">
    <property type="entry name" value="Pro_CA"/>
    <property type="match status" value="1"/>
</dbReference>
<evidence type="ECO:0000256" key="5">
    <source>
        <dbReference type="ARBA" id="ARBA00022833"/>
    </source>
</evidence>
<accession>A0A3B1AZM2</accession>
<dbReference type="EC" id="4.2.1.1" evidence="3"/>
<dbReference type="SMART" id="SM00947">
    <property type="entry name" value="Pro_CA"/>
    <property type="match status" value="1"/>
</dbReference>
<evidence type="ECO:0000256" key="1">
    <source>
        <dbReference type="ARBA" id="ARBA00001947"/>
    </source>
</evidence>
<dbReference type="GO" id="GO:0015976">
    <property type="term" value="P:carbon utilization"/>
    <property type="evidence" value="ECO:0007669"/>
    <property type="project" value="InterPro"/>
</dbReference>
<comment type="similarity">
    <text evidence="2">Belongs to the beta-class carbonic anhydrase family.</text>
</comment>
<sequence>MASYAKLLEGYKAFRSQYLSQENSAWLSEAKEGQSPKVMIIACSDSRVNPAIITRASLGDIFVVNNVANLVPPYHESGNTHHSTSAAIEFAVIHLKVEHIVIMGHSGCGGIRALMADHDNPKPENPEPAKHYSFIRPWMQIVDDAAVFTDQEKAATDTKSRAKICEQRASLISLKNLVTFPWVKEAMTQDRLKIHAWHYDIGEGRLLEYNETSEKFKELT</sequence>
<dbReference type="InterPro" id="IPR001765">
    <property type="entry name" value="Carbonic_anhydrase"/>
</dbReference>
<dbReference type="InterPro" id="IPR036874">
    <property type="entry name" value="Carbonic_anhydrase_sf"/>
</dbReference>
<keyword evidence="5" id="KW-0862">Zinc</keyword>
<name>A0A3B1AZM2_9ZZZZ</name>
<dbReference type="Gene3D" id="3.40.1050.10">
    <property type="entry name" value="Carbonic anhydrase"/>
    <property type="match status" value="1"/>
</dbReference>
<dbReference type="GO" id="GO:0004089">
    <property type="term" value="F:carbonate dehydratase activity"/>
    <property type="evidence" value="ECO:0007669"/>
    <property type="project" value="UniProtKB-EC"/>
</dbReference>
<protein>
    <recommendedName>
        <fullName evidence="3">carbonic anhydrase</fullName>
        <ecNumber evidence="3">4.2.1.1</ecNumber>
    </recommendedName>
</protein>
<dbReference type="SUPFAM" id="SSF53056">
    <property type="entry name" value="beta-carbonic anhydrase, cab"/>
    <property type="match status" value="1"/>
</dbReference>
<reference evidence="8" key="1">
    <citation type="submission" date="2018-06" db="EMBL/GenBank/DDBJ databases">
        <authorList>
            <person name="Zhirakovskaya E."/>
        </authorList>
    </citation>
    <scope>NUCLEOTIDE SEQUENCE</scope>
</reference>
<dbReference type="PANTHER" id="PTHR11002">
    <property type="entry name" value="CARBONIC ANHYDRASE"/>
    <property type="match status" value="1"/>
</dbReference>
<keyword evidence="4" id="KW-0479">Metal-binding</keyword>
<dbReference type="EMBL" id="UOFW01000050">
    <property type="protein sequence ID" value="VAX03480.1"/>
    <property type="molecule type" value="Genomic_DNA"/>
</dbReference>
<dbReference type="InterPro" id="IPR015892">
    <property type="entry name" value="Carbonic_anhydrase_CS"/>
</dbReference>
<comment type="cofactor">
    <cofactor evidence="1">
        <name>Zn(2+)</name>
        <dbReference type="ChEBI" id="CHEBI:29105"/>
    </cofactor>
</comment>
<evidence type="ECO:0000256" key="3">
    <source>
        <dbReference type="ARBA" id="ARBA00012925"/>
    </source>
</evidence>
<dbReference type="GO" id="GO:0008270">
    <property type="term" value="F:zinc ion binding"/>
    <property type="evidence" value="ECO:0007669"/>
    <property type="project" value="InterPro"/>
</dbReference>
<proteinExistence type="inferred from homology"/>
<dbReference type="InterPro" id="IPR045066">
    <property type="entry name" value="Beta_CA_cladeB"/>
</dbReference>
<dbReference type="PROSITE" id="PS00704">
    <property type="entry name" value="PROK_CO2_ANHYDRASE_1"/>
    <property type="match status" value="1"/>
</dbReference>
<comment type="catalytic activity">
    <reaction evidence="7">
        <text>hydrogencarbonate + H(+) = CO2 + H2O</text>
        <dbReference type="Rhea" id="RHEA:10748"/>
        <dbReference type="ChEBI" id="CHEBI:15377"/>
        <dbReference type="ChEBI" id="CHEBI:15378"/>
        <dbReference type="ChEBI" id="CHEBI:16526"/>
        <dbReference type="ChEBI" id="CHEBI:17544"/>
        <dbReference type="EC" id="4.2.1.1"/>
    </reaction>
</comment>
<evidence type="ECO:0000256" key="6">
    <source>
        <dbReference type="ARBA" id="ARBA00023239"/>
    </source>
</evidence>
<dbReference type="PANTHER" id="PTHR11002:SF76">
    <property type="entry name" value="CARBONIC ANHYDRASE"/>
    <property type="match status" value="1"/>
</dbReference>